<dbReference type="PROSITE" id="PS50076">
    <property type="entry name" value="DNAJ_2"/>
    <property type="match status" value="1"/>
</dbReference>
<evidence type="ECO:0000259" key="2">
    <source>
        <dbReference type="PROSITE" id="PS50076"/>
    </source>
</evidence>
<protein>
    <recommendedName>
        <fullName evidence="2">J domain-containing protein</fullName>
    </recommendedName>
</protein>
<feature type="region of interest" description="Disordered" evidence="1">
    <location>
        <begin position="55"/>
        <end position="101"/>
    </location>
</feature>
<comment type="caution">
    <text evidence="3">The sequence shown here is derived from an EMBL/GenBank/DDBJ whole genome shotgun (WGS) entry which is preliminary data.</text>
</comment>
<accession>A0A317SC96</accession>
<gene>
    <name evidence="3" type="ORF">C7212DRAFT_348315</name>
</gene>
<dbReference type="EMBL" id="PYWC01000116">
    <property type="protein sequence ID" value="PWW72159.1"/>
    <property type="molecule type" value="Genomic_DNA"/>
</dbReference>
<dbReference type="Proteomes" id="UP000246991">
    <property type="component" value="Unassembled WGS sequence"/>
</dbReference>
<evidence type="ECO:0000256" key="1">
    <source>
        <dbReference type="SAM" id="MobiDB-lite"/>
    </source>
</evidence>
<dbReference type="InterPro" id="IPR001623">
    <property type="entry name" value="DnaJ_domain"/>
</dbReference>
<feature type="compositionally biased region" description="Basic and acidic residues" evidence="1">
    <location>
        <begin position="71"/>
        <end position="80"/>
    </location>
</feature>
<keyword evidence="4" id="KW-1185">Reference proteome</keyword>
<proteinExistence type="predicted"/>
<evidence type="ECO:0000313" key="3">
    <source>
        <dbReference type="EMBL" id="PWW72159.1"/>
    </source>
</evidence>
<dbReference type="STRING" id="42249.A0A317SC96"/>
<reference evidence="3 4" key="1">
    <citation type="submission" date="2018-03" db="EMBL/GenBank/DDBJ databases">
        <title>Genomes of Pezizomycetes fungi and the evolution of truffles.</title>
        <authorList>
            <person name="Murat C."/>
            <person name="Payen T."/>
            <person name="Noel B."/>
            <person name="Kuo A."/>
            <person name="Martin F.M."/>
        </authorList>
    </citation>
    <scope>NUCLEOTIDE SEQUENCE [LARGE SCALE GENOMIC DNA]</scope>
    <source>
        <strain evidence="3">091103-1</strain>
    </source>
</reference>
<sequence length="405" mass="45928">MLGILETASKQETQKAWKKLSLAIHPAKVDKDWKEQGTKVFRKVQEMAKARGFEKEHFAENAFSSEDSKEEDTTTGKEEDTTMGDAPPWEDMIPQPGGPQQAVYEKGTEFLKALWENPNDQGAIQELEWRNKSIISLNIFSGLSEDEGDRFIIEINWFRTQFSSMKLLQQEALPKTINIVIQLFDEENKQHGPVFGQSTPKGAEEWKEQGEQKKQKEQKEQVQQKEQKVQDQQKVHEGHDGPGFKPQYTAKEELIDGHQMVGFIGTVVDAYMSCAHTKQLHGGNVEVVYLKVLNVAQATSKPAAPRLPVTFAQVEWFDQEEPSWIIMDIEEAPDLPRYPQMSLKPPPQRTDECPAPLPSQNITPPALKSEELDFTAFFVAWQQLSQKKATPAEMLAHLAKNASEN</sequence>
<feature type="region of interest" description="Disordered" evidence="1">
    <location>
        <begin position="190"/>
        <end position="247"/>
    </location>
</feature>
<feature type="compositionally biased region" description="Basic and acidic residues" evidence="1">
    <location>
        <begin position="202"/>
        <end position="242"/>
    </location>
</feature>
<dbReference type="AlphaFoldDB" id="A0A317SC96"/>
<dbReference type="OrthoDB" id="442087at2759"/>
<evidence type="ECO:0000313" key="4">
    <source>
        <dbReference type="Proteomes" id="UP000246991"/>
    </source>
</evidence>
<dbReference type="CDD" id="cd06257">
    <property type="entry name" value="DnaJ"/>
    <property type="match status" value="1"/>
</dbReference>
<feature type="domain" description="J" evidence="2">
    <location>
        <begin position="1"/>
        <end position="76"/>
    </location>
</feature>
<name>A0A317SC96_9PEZI</name>
<organism evidence="3 4">
    <name type="scientific">Tuber magnatum</name>
    <name type="common">white Piedmont truffle</name>
    <dbReference type="NCBI Taxonomy" id="42249"/>
    <lineage>
        <taxon>Eukaryota</taxon>
        <taxon>Fungi</taxon>
        <taxon>Dikarya</taxon>
        <taxon>Ascomycota</taxon>
        <taxon>Pezizomycotina</taxon>
        <taxon>Pezizomycetes</taxon>
        <taxon>Pezizales</taxon>
        <taxon>Tuberaceae</taxon>
        <taxon>Tuber</taxon>
    </lineage>
</organism>